<dbReference type="PATRIC" id="fig|1635277.3.peg.611"/>
<feature type="modified residue" description="Phosphohistidine" evidence="14">
    <location>
        <position position="44"/>
    </location>
</feature>
<organism evidence="19 20">
    <name type="scientific">candidate division TA06 bacterium 34_109</name>
    <dbReference type="NCBI Taxonomy" id="1635277"/>
    <lineage>
        <taxon>Bacteria</taxon>
        <taxon>Bacteria division TA06</taxon>
    </lineage>
</organism>
<dbReference type="PANTHER" id="PTHR43395:SF10">
    <property type="entry name" value="CHEMOTAXIS PROTEIN CHEA"/>
    <property type="match status" value="1"/>
</dbReference>
<dbReference type="SUPFAM" id="SSF55874">
    <property type="entry name" value="ATPase domain of HSP90 chaperone/DNA topoisomerase II/histidine kinase"/>
    <property type="match status" value="1"/>
</dbReference>
<evidence type="ECO:0000256" key="7">
    <source>
        <dbReference type="ARBA" id="ARBA00022553"/>
    </source>
</evidence>
<keyword evidence="8" id="KW-0808">Transferase</keyword>
<keyword evidence="15" id="KW-0175">Coiled coil</keyword>
<dbReference type="SUPFAM" id="SSF50341">
    <property type="entry name" value="CheW-like"/>
    <property type="match status" value="1"/>
</dbReference>
<dbReference type="Pfam" id="PF07194">
    <property type="entry name" value="P2"/>
    <property type="match status" value="1"/>
</dbReference>
<proteinExistence type="predicted"/>
<dbReference type="PROSITE" id="PS50109">
    <property type="entry name" value="HIS_KIN"/>
    <property type="match status" value="1"/>
</dbReference>
<dbReference type="InterPro" id="IPR037006">
    <property type="entry name" value="CheA-like_homodim_sf"/>
</dbReference>
<comment type="caution">
    <text evidence="19">The sequence shown here is derived from an EMBL/GenBank/DDBJ whole genome shotgun (WGS) entry which is preliminary data.</text>
</comment>
<dbReference type="AlphaFoldDB" id="A0A124G0F7"/>
<dbReference type="Pfam" id="PF01584">
    <property type="entry name" value="CheW"/>
    <property type="match status" value="1"/>
</dbReference>
<dbReference type="InterPro" id="IPR037052">
    <property type="entry name" value="CheA-like_P2_sf"/>
</dbReference>
<dbReference type="CDD" id="cd00088">
    <property type="entry name" value="HPT"/>
    <property type="match status" value="1"/>
</dbReference>
<evidence type="ECO:0000256" key="4">
    <source>
        <dbReference type="ARBA" id="ARBA00021495"/>
    </source>
</evidence>
<keyword evidence="6" id="KW-0145">Chemotaxis</keyword>
<comment type="function">
    <text evidence="13">Involved in the transmission of sensory signals from the chemoreceptors to the flagellar motors. CheA is autophosphorylated; it can transfer its phosphate group to either CheB or CheY.</text>
</comment>
<evidence type="ECO:0000256" key="8">
    <source>
        <dbReference type="ARBA" id="ARBA00022679"/>
    </source>
</evidence>
<keyword evidence="11" id="KW-0067">ATP-binding</keyword>
<dbReference type="EC" id="2.7.13.3" evidence="3"/>
<dbReference type="SUPFAM" id="SSF47226">
    <property type="entry name" value="Histidine-containing phosphotransfer domain, HPT domain"/>
    <property type="match status" value="1"/>
</dbReference>
<dbReference type="InterPro" id="IPR036097">
    <property type="entry name" value="HisK_dim/P_sf"/>
</dbReference>
<accession>A0A124G0F7</accession>
<evidence type="ECO:0000256" key="2">
    <source>
        <dbReference type="ARBA" id="ARBA00004496"/>
    </source>
</evidence>
<keyword evidence="10" id="KW-0418">Kinase</keyword>
<dbReference type="Pfam" id="PF02895">
    <property type="entry name" value="H-kinase_dim"/>
    <property type="match status" value="1"/>
</dbReference>
<dbReference type="GO" id="GO:0005737">
    <property type="term" value="C:cytoplasm"/>
    <property type="evidence" value="ECO:0007669"/>
    <property type="project" value="UniProtKB-SubCell"/>
</dbReference>
<dbReference type="PROSITE" id="PS50851">
    <property type="entry name" value="CHEW"/>
    <property type="match status" value="1"/>
</dbReference>
<evidence type="ECO:0000256" key="5">
    <source>
        <dbReference type="ARBA" id="ARBA00022490"/>
    </source>
</evidence>
<feature type="domain" description="HPt" evidence="18">
    <location>
        <begin position="1"/>
        <end position="101"/>
    </location>
</feature>
<dbReference type="InterPro" id="IPR008207">
    <property type="entry name" value="Sig_transdc_His_kin_Hpt_dom"/>
</dbReference>
<dbReference type="GO" id="GO:0005524">
    <property type="term" value="F:ATP binding"/>
    <property type="evidence" value="ECO:0007669"/>
    <property type="project" value="UniProtKB-KW"/>
</dbReference>
<feature type="domain" description="CheW-like" evidence="17">
    <location>
        <begin position="491"/>
        <end position="624"/>
    </location>
</feature>
<feature type="coiled-coil region" evidence="15">
    <location>
        <begin position="9"/>
        <end position="36"/>
    </location>
</feature>
<evidence type="ECO:0000256" key="6">
    <source>
        <dbReference type="ARBA" id="ARBA00022500"/>
    </source>
</evidence>
<dbReference type="GO" id="GO:0000155">
    <property type="term" value="F:phosphorelay sensor kinase activity"/>
    <property type="evidence" value="ECO:0007669"/>
    <property type="project" value="InterPro"/>
</dbReference>
<dbReference type="InterPro" id="IPR035891">
    <property type="entry name" value="CheY-binding_CheA"/>
</dbReference>
<evidence type="ECO:0000256" key="15">
    <source>
        <dbReference type="SAM" id="Coils"/>
    </source>
</evidence>
<evidence type="ECO:0000256" key="11">
    <source>
        <dbReference type="ARBA" id="ARBA00022840"/>
    </source>
</evidence>
<keyword evidence="12" id="KW-0902">Two-component regulatory system</keyword>
<dbReference type="Pfam" id="PF02518">
    <property type="entry name" value="HATPase_c"/>
    <property type="match status" value="1"/>
</dbReference>
<protein>
    <recommendedName>
        <fullName evidence="4">Chemotaxis protein CheA</fullName>
        <ecNumber evidence="3">2.7.13.3</ecNumber>
    </recommendedName>
</protein>
<evidence type="ECO:0000259" key="16">
    <source>
        <dbReference type="PROSITE" id="PS50109"/>
    </source>
</evidence>
<dbReference type="SMART" id="SM00260">
    <property type="entry name" value="CheW"/>
    <property type="match status" value="1"/>
</dbReference>
<dbReference type="InterPro" id="IPR010808">
    <property type="entry name" value="CheA_P2-bd"/>
</dbReference>
<dbReference type="SUPFAM" id="SSF55052">
    <property type="entry name" value="CheY-binding domain of CheA"/>
    <property type="match status" value="1"/>
</dbReference>
<dbReference type="InterPro" id="IPR004105">
    <property type="entry name" value="CheA-like_dim"/>
</dbReference>
<evidence type="ECO:0000256" key="9">
    <source>
        <dbReference type="ARBA" id="ARBA00022741"/>
    </source>
</evidence>
<evidence type="ECO:0000259" key="17">
    <source>
        <dbReference type="PROSITE" id="PS50851"/>
    </source>
</evidence>
<dbReference type="Gene3D" id="2.40.50.180">
    <property type="entry name" value="CheA-289, Domain 4"/>
    <property type="match status" value="1"/>
</dbReference>
<evidence type="ECO:0000256" key="3">
    <source>
        <dbReference type="ARBA" id="ARBA00012438"/>
    </source>
</evidence>
<dbReference type="InterPro" id="IPR005467">
    <property type="entry name" value="His_kinase_dom"/>
</dbReference>
<dbReference type="InterPro" id="IPR004358">
    <property type="entry name" value="Sig_transdc_His_kin-like_C"/>
</dbReference>
<dbReference type="InterPro" id="IPR036641">
    <property type="entry name" value="HPT_dom_sf"/>
</dbReference>
<dbReference type="InterPro" id="IPR036061">
    <property type="entry name" value="CheW-like_dom_sf"/>
</dbReference>
<comment type="catalytic activity">
    <reaction evidence="1">
        <text>ATP + protein L-histidine = ADP + protein N-phospho-L-histidine.</text>
        <dbReference type="EC" id="2.7.13.3"/>
    </reaction>
</comment>
<dbReference type="Gene3D" id="3.30.565.10">
    <property type="entry name" value="Histidine kinase-like ATPase, C-terminal domain"/>
    <property type="match status" value="1"/>
</dbReference>
<dbReference type="Pfam" id="PF01627">
    <property type="entry name" value="Hpt"/>
    <property type="match status" value="1"/>
</dbReference>
<dbReference type="SMART" id="SM01231">
    <property type="entry name" value="H-kinase_dim"/>
    <property type="match status" value="1"/>
</dbReference>
<evidence type="ECO:0000313" key="20">
    <source>
        <dbReference type="Proteomes" id="UP000053467"/>
    </source>
</evidence>
<dbReference type="Gene3D" id="3.30.70.1110">
    <property type="entry name" value="Histidine kinase CheA-like, P2 response regulator-binding domain"/>
    <property type="match status" value="1"/>
</dbReference>
<keyword evidence="7 14" id="KW-0597">Phosphoprotein</keyword>
<dbReference type="FunFam" id="3.30.565.10:FF:000016">
    <property type="entry name" value="Chemotaxis protein CheA, putative"/>
    <property type="match status" value="1"/>
</dbReference>
<dbReference type="GO" id="GO:0006935">
    <property type="term" value="P:chemotaxis"/>
    <property type="evidence" value="ECO:0007669"/>
    <property type="project" value="UniProtKB-KW"/>
</dbReference>
<reference evidence="20" key="1">
    <citation type="journal article" date="2015" name="MBio">
        <title>Genome-Resolved Metagenomic Analysis Reveals Roles for Candidate Phyla and Other Microbial Community Members in Biogeochemical Transformations in Oil Reservoirs.</title>
        <authorList>
            <person name="Hu P."/>
            <person name="Tom L."/>
            <person name="Singh A."/>
            <person name="Thomas B.C."/>
            <person name="Baker B.J."/>
            <person name="Piceno Y.M."/>
            <person name="Andersen G.L."/>
            <person name="Banfield J.F."/>
        </authorList>
    </citation>
    <scope>NUCLEOTIDE SEQUENCE [LARGE SCALE GENOMIC DNA]</scope>
</reference>
<evidence type="ECO:0000256" key="14">
    <source>
        <dbReference type="PROSITE-ProRule" id="PRU00110"/>
    </source>
</evidence>
<evidence type="ECO:0000256" key="12">
    <source>
        <dbReference type="ARBA" id="ARBA00023012"/>
    </source>
</evidence>
<keyword evidence="5" id="KW-0963">Cytoplasm</keyword>
<dbReference type="SMART" id="SM00073">
    <property type="entry name" value="HPT"/>
    <property type="match status" value="1"/>
</dbReference>
<evidence type="ECO:0000313" key="19">
    <source>
        <dbReference type="EMBL" id="KUK87267.1"/>
    </source>
</evidence>
<keyword evidence="9" id="KW-0547">Nucleotide-binding</keyword>
<comment type="subcellular location">
    <subcellularLocation>
        <location evidence="2">Cytoplasm</location>
    </subcellularLocation>
</comment>
<evidence type="ECO:0000256" key="1">
    <source>
        <dbReference type="ARBA" id="ARBA00000085"/>
    </source>
</evidence>
<dbReference type="InterPro" id="IPR051315">
    <property type="entry name" value="Bact_Chemotaxis_CheA"/>
</dbReference>
<name>A0A124G0F7_UNCT6</name>
<feature type="domain" description="Histidine kinase" evidence="16">
    <location>
        <begin position="256"/>
        <end position="489"/>
    </location>
</feature>
<evidence type="ECO:0000256" key="13">
    <source>
        <dbReference type="ARBA" id="ARBA00035100"/>
    </source>
</evidence>
<dbReference type="SMART" id="SM00387">
    <property type="entry name" value="HATPase_c"/>
    <property type="match status" value="1"/>
</dbReference>
<dbReference type="Proteomes" id="UP000053467">
    <property type="component" value="Unassembled WGS sequence"/>
</dbReference>
<dbReference type="InterPro" id="IPR003594">
    <property type="entry name" value="HATPase_dom"/>
</dbReference>
<evidence type="ECO:0000256" key="10">
    <source>
        <dbReference type="ARBA" id="ARBA00022777"/>
    </source>
</evidence>
<dbReference type="EMBL" id="LGGX01000006">
    <property type="protein sequence ID" value="KUK87267.1"/>
    <property type="molecule type" value="Genomic_DNA"/>
</dbReference>
<sequence length="625" mass="70756">MTNYEELFISEAEEYLEQVSDSILKLEKDMNDVEAINSIFRGMHTIKGMAASMGYSSITKISHSIEDVMDLIRSEKLQVSSELVDLLLKGTDYIQSLVHKREIDDNIIKSFLKVIDSIKTGSETFKENNQVDDKKDRKKPEKLSNSEKVIKIIFADDVVLKSARAFVVIKNLQDKNLYIKSEPDFDSIMKENFKDEIELFIKDTPQIETIIEQIKGIPEIKDAFVLKEDEIKKDQEIVIEKKDIKVSLERLDNLQNYASELVIARGRLQQIAYSLQNEELINSLNSTSKIISNIQDEIMKIRMVPVGQVFDRYPRYIRDLSNRFKKKINFVIKGRDIELDRAILNSLADPLLHLLKNAVDHGIETPEERLKNKKGETGSIVLEAKRVKNGVLIIVSDDGKGLDRNKIIEKAISLNLVDEEKVQHLSESDIYSLITNEGFSTKEEVNDISGRGVGVGAVYNVLKQIGGTLEIMSQKNKGTTFTLKLPLTLAIIKTLIVKVSDETYIIPLSHIVETIDIRKEDIFTIMGKEVFILRDEVVPLVRLSNIFKCENTEEKEKYSIVLVEVDDSFYGILVDNFMEQSEVVVKPLKGILSGIHGLAGVSILNNGMPSFIVDVPGVVSMAKEE</sequence>
<dbReference type="CDD" id="cd00731">
    <property type="entry name" value="CheA_reg"/>
    <property type="match status" value="1"/>
</dbReference>
<dbReference type="InterPro" id="IPR036890">
    <property type="entry name" value="HATPase_C_sf"/>
</dbReference>
<dbReference type="PANTHER" id="PTHR43395">
    <property type="entry name" value="SENSOR HISTIDINE KINASE CHEA"/>
    <property type="match status" value="1"/>
</dbReference>
<dbReference type="PRINTS" id="PR00344">
    <property type="entry name" value="BCTRLSENSOR"/>
</dbReference>
<dbReference type="InterPro" id="IPR002545">
    <property type="entry name" value="CheW-lke_dom"/>
</dbReference>
<dbReference type="PROSITE" id="PS50894">
    <property type="entry name" value="HPT"/>
    <property type="match status" value="1"/>
</dbReference>
<dbReference type="SUPFAM" id="SSF47384">
    <property type="entry name" value="Homodimeric domain of signal transducing histidine kinase"/>
    <property type="match status" value="1"/>
</dbReference>
<dbReference type="Gene3D" id="1.10.287.560">
    <property type="entry name" value="Histidine kinase CheA-like, homodimeric domain"/>
    <property type="match status" value="1"/>
</dbReference>
<dbReference type="Gene3D" id="1.20.120.160">
    <property type="entry name" value="HPT domain"/>
    <property type="match status" value="1"/>
</dbReference>
<evidence type="ECO:0000259" key="18">
    <source>
        <dbReference type="PROSITE" id="PS50894"/>
    </source>
</evidence>
<gene>
    <name evidence="19" type="ORF">XE03_0875</name>
</gene>